<reference evidence="1 2" key="1">
    <citation type="journal article" date="2016" name="Nat. Commun.">
        <title>Thousands of microbial genomes shed light on interconnected biogeochemical processes in an aquifer system.</title>
        <authorList>
            <person name="Anantharaman K."/>
            <person name="Brown C.T."/>
            <person name="Hug L.A."/>
            <person name="Sharon I."/>
            <person name="Castelle C.J."/>
            <person name="Probst A.J."/>
            <person name="Thomas B.C."/>
            <person name="Singh A."/>
            <person name="Wilkins M.J."/>
            <person name="Karaoz U."/>
            <person name="Brodie E.L."/>
            <person name="Williams K.H."/>
            <person name="Hubbard S.S."/>
            <person name="Banfield J.F."/>
        </authorList>
    </citation>
    <scope>NUCLEOTIDE SEQUENCE [LARGE SCALE GENOMIC DNA]</scope>
</reference>
<protein>
    <submittedName>
        <fullName evidence="1">Uncharacterized protein</fullName>
    </submittedName>
</protein>
<proteinExistence type="predicted"/>
<sequence length="361" mass="40691">MARKKPWVHVIGTGTIGEPFIYLLVEQAKELGFAAVSFHKRTPLIEEVGKAKEMVRAGAIFAADEDKIPQFKELGLEPVLTHQEAREKADVIIDCTPAGNRNKEEYYLELSKKYPQKGFVAQGSEEDFGVPYVWTVNDAALSGRFIQTVSCNTHQLVCPINTLVIKHEGIENLKSGKFFIARRGSDISEDKLNPGVEAEPFKTKYKEHGAHQGYDAARVFKTLFPDKLHIPIHSQIIKVPTQYMHTMLFDIEVKSPVHYQEALARLESNPLIVFTHLKSSNRVFDRARNASKVRGRILNQTVFYKPSLDVSEDGTHIRGTCFTPQDGNALLSSVAAALWLLDPATYKEKMKVFDKFLFTEV</sequence>
<dbReference type="CDD" id="cd18127">
    <property type="entry name" value="GAPDH_II_C"/>
    <property type="match status" value="1"/>
</dbReference>
<dbReference type="Gene3D" id="3.30.360.10">
    <property type="entry name" value="Dihydrodipicolinate Reductase, domain 2"/>
    <property type="match status" value="1"/>
</dbReference>
<name>A0A1F5VJ18_9BACT</name>
<dbReference type="SUPFAM" id="SSF55347">
    <property type="entry name" value="Glyceraldehyde-3-phosphate dehydrogenase-like, C-terminal domain"/>
    <property type="match status" value="1"/>
</dbReference>
<accession>A0A1F5VJ18</accession>
<dbReference type="EMBL" id="MFHD01000003">
    <property type="protein sequence ID" value="OGF63405.1"/>
    <property type="molecule type" value="Genomic_DNA"/>
</dbReference>
<evidence type="ECO:0000313" key="2">
    <source>
        <dbReference type="Proteomes" id="UP000179251"/>
    </source>
</evidence>
<dbReference type="SUPFAM" id="SSF51735">
    <property type="entry name" value="NAD(P)-binding Rossmann-fold domains"/>
    <property type="match status" value="1"/>
</dbReference>
<evidence type="ECO:0000313" key="1">
    <source>
        <dbReference type="EMBL" id="OGF63405.1"/>
    </source>
</evidence>
<gene>
    <name evidence="1" type="ORF">A2834_04155</name>
</gene>
<dbReference type="Gene3D" id="3.40.50.720">
    <property type="entry name" value="NAD(P)-binding Rossmann-like Domain"/>
    <property type="match status" value="1"/>
</dbReference>
<dbReference type="Proteomes" id="UP000179251">
    <property type="component" value="Unassembled WGS sequence"/>
</dbReference>
<organism evidence="1 2">
    <name type="scientific">Candidatus Giovannonibacteria bacterium RIFCSPHIGHO2_01_FULL_45_23</name>
    <dbReference type="NCBI Taxonomy" id="1798325"/>
    <lineage>
        <taxon>Bacteria</taxon>
        <taxon>Candidatus Giovannoniibacteriota</taxon>
    </lineage>
</organism>
<dbReference type="InterPro" id="IPR036291">
    <property type="entry name" value="NAD(P)-bd_dom_sf"/>
</dbReference>
<dbReference type="AlphaFoldDB" id="A0A1F5VJ18"/>
<dbReference type="STRING" id="1798325.A2834_04155"/>
<dbReference type="CDD" id="cd02278">
    <property type="entry name" value="GAPDH_II_N"/>
    <property type="match status" value="1"/>
</dbReference>
<comment type="caution">
    <text evidence="1">The sequence shown here is derived from an EMBL/GenBank/DDBJ whole genome shotgun (WGS) entry which is preliminary data.</text>
</comment>